<name>C3X2Y1_9BURK</name>
<dbReference type="Proteomes" id="UP000003973">
    <property type="component" value="Unassembled WGS sequence"/>
</dbReference>
<gene>
    <name evidence="1" type="ORF">OFAG_00720</name>
</gene>
<proteinExistence type="predicted"/>
<comment type="caution">
    <text evidence="1">The sequence shown here is derived from an EMBL/GenBank/DDBJ whole genome shotgun (WGS) entry which is preliminary data.</text>
</comment>
<reference evidence="1" key="1">
    <citation type="submission" date="2011-10" db="EMBL/GenBank/DDBJ databases">
        <title>The Genome Sequence of Oxalobacter formigenes HOxBLS.</title>
        <authorList>
            <consortium name="The Broad Institute Genome Sequencing Platform"/>
            <person name="Earl A."/>
            <person name="Ward D."/>
            <person name="Feldgarden M."/>
            <person name="Gevers D."/>
            <person name="Allison M.J."/>
            <person name="Humphrey S."/>
            <person name="Young S.K."/>
            <person name="Zeng Q."/>
            <person name="Gargeya S."/>
            <person name="Fitzgerald M."/>
            <person name="Haas B."/>
            <person name="Abouelleil A."/>
            <person name="Alvarado L."/>
            <person name="Arachchi H.M."/>
            <person name="Berlin A."/>
            <person name="Brown A."/>
            <person name="Chapman S.B."/>
            <person name="Chen Z."/>
            <person name="Dunbar C."/>
            <person name="Freedman E."/>
            <person name="Gearin G."/>
            <person name="Goldberg J."/>
            <person name="Griggs A."/>
            <person name="Gujja S."/>
            <person name="Heiman D."/>
            <person name="Howarth C."/>
            <person name="Larson L."/>
            <person name="Lui A."/>
            <person name="MacDonald P.J.P."/>
            <person name="Montmayeur A."/>
            <person name="Murphy C."/>
            <person name="Neiman D."/>
            <person name="Pearson M."/>
            <person name="Priest M."/>
            <person name="Roberts A."/>
            <person name="Saif S."/>
            <person name="Shea T."/>
            <person name="Shenoy N."/>
            <person name="Sisk P."/>
            <person name="Stolte C."/>
            <person name="Sykes S."/>
            <person name="Wortman J."/>
            <person name="Nusbaum C."/>
            <person name="Birren B."/>
        </authorList>
    </citation>
    <scope>NUCLEOTIDE SEQUENCE [LARGE SCALE GENOMIC DNA]</scope>
    <source>
        <strain evidence="1">HOxBLS</strain>
    </source>
</reference>
<protein>
    <submittedName>
        <fullName evidence="1">Uncharacterized protein</fullName>
    </submittedName>
</protein>
<dbReference type="EMBL" id="ACDP02000023">
    <property type="protein sequence ID" value="EEO27567.1"/>
    <property type="molecule type" value="Genomic_DNA"/>
</dbReference>
<evidence type="ECO:0000313" key="1">
    <source>
        <dbReference type="EMBL" id="EEO27567.1"/>
    </source>
</evidence>
<dbReference type="HOGENOM" id="CLU_2539351_0_0_4"/>
<evidence type="ECO:0000313" key="2">
    <source>
        <dbReference type="Proteomes" id="UP000003973"/>
    </source>
</evidence>
<dbReference type="AlphaFoldDB" id="C3X2Y1"/>
<organism evidence="1 2">
    <name type="scientific">Oxalobacter paraformigenes</name>
    <dbReference type="NCBI Taxonomy" id="556268"/>
    <lineage>
        <taxon>Bacteria</taxon>
        <taxon>Pseudomonadati</taxon>
        <taxon>Pseudomonadota</taxon>
        <taxon>Betaproteobacteria</taxon>
        <taxon>Burkholderiales</taxon>
        <taxon>Oxalobacteraceae</taxon>
        <taxon>Oxalobacter</taxon>
    </lineage>
</organism>
<dbReference type="RefSeq" id="WP_005876644.1">
    <property type="nucleotide sequence ID" value="NZ_CABMNL010000001.1"/>
</dbReference>
<accession>C3X2Y1</accession>
<sequence length="85" mass="9888">MNESRPKDDTPVPRAFLEELGFELPEEVFSFYTEGTDIIFNLQVVEEVGCDFRVYEEQEKFPLSQTQIQKLKDAGYYSPDGFLIL</sequence>
<keyword evidence="2" id="KW-1185">Reference proteome</keyword>